<name>A0A0F5LAA8_9HYPH</name>
<dbReference type="Proteomes" id="UP000033608">
    <property type="component" value="Unassembled WGS sequence"/>
</dbReference>
<accession>A0A0F5LAA8</accession>
<dbReference type="InterPro" id="IPR051474">
    <property type="entry name" value="Anti-sigma-K/W_factor"/>
</dbReference>
<evidence type="ECO:0000259" key="2">
    <source>
        <dbReference type="Pfam" id="PF10099"/>
    </source>
</evidence>
<gene>
    <name evidence="3" type="ORF">VW29_17300</name>
</gene>
<dbReference type="EMBL" id="LAJF01000112">
    <property type="protein sequence ID" value="KKB79331.1"/>
    <property type="molecule type" value="Genomic_DNA"/>
</dbReference>
<evidence type="ECO:0000256" key="1">
    <source>
        <dbReference type="SAM" id="Phobius"/>
    </source>
</evidence>
<keyword evidence="1" id="KW-0812">Transmembrane</keyword>
<dbReference type="InterPro" id="IPR018764">
    <property type="entry name" value="RskA_C"/>
</dbReference>
<feature type="domain" description="Anti-sigma K factor RskA C-terminal" evidence="2">
    <location>
        <begin position="106"/>
        <end position="234"/>
    </location>
</feature>
<dbReference type="GO" id="GO:0005886">
    <property type="term" value="C:plasma membrane"/>
    <property type="evidence" value="ECO:0007669"/>
    <property type="project" value="InterPro"/>
</dbReference>
<evidence type="ECO:0000313" key="3">
    <source>
        <dbReference type="EMBL" id="KKB79331.1"/>
    </source>
</evidence>
<keyword evidence="1" id="KW-1133">Transmembrane helix</keyword>
<dbReference type="Pfam" id="PF10099">
    <property type="entry name" value="RskA_C"/>
    <property type="match status" value="1"/>
</dbReference>
<comment type="caution">
    <text evidence="3">The sequence shown here is derived from an EMBL/GenBank/DDBJ whole genome shotgun (WGS) entry which is preliminary data.</text>
</comment>
<feature type="transmembrane region" description="Helical" evidence="1">
    <location>
        <begin position="101"/>
        <end position="122"/>
    </location>
</feature>
<keyword evidence="1" id="KW-0472">Membrane</keyword>
<keyword evidence="4" id="KW-1185">Reference proteome</keyword>
<dbReference type="STRING" id="1121477.SAMN02745223_02249"/>
<reference evidence="3 4" key="1">
    <citation type="submission" date="2015-03" db="EMBL/GenBank/DDBJ databases">
        <authorList>
            <person name="Hassan Y.I."/>
            <person name="Lepp D."/>
            <person name="Zhou T."/>
        </authorList>
    </citation>
    <scope>NUCLEOTIDE SEQUENCE [LARGE SCALE GENOMIC DNA]</scope>
    <source>
        <strain evidence="3 4">DSM 17137</strain>
    </source>
</reference>
<protein>
    <recommendedName>
        <fullName evidence="2">Anti-sigma K factor RskA C-terminal domain-containing protein</fullName>
    </recommendedName>
</protein>
<dbReference type="GO" id="GO:0006417">
    <property type="term" value="P:regulation of translation"/>
    <property type="evidence" value="ECO:0007669"/>
    <property type="project" value="TreeGrafter"/>
</dbReference>
<dbReference type="PATRIC" id="fig|1121477.3.peg.210"/>
<dbReference type="PANTHER" id="PTHR37461:SF1">
    <property type="entry name" value="ANTI-SIGMA-K FACTOR RSKA"/>
    <property type="match status" value="1"/>
</dbReference>
<dbReference type="AlphaFoldDB" id="A0A0F5LAA8"/>
<evidence type="ECO:0000313" key="4">
    <source>
        <dbReference type="Proteomes" id="UP000033608"/>
    </source>
</evidence>
<proteinExistence type="predicted"/>
<dbReference type="PANTHER" id="PTHR37461">
    <property type="entry name" value="ANTI-SIGMA-K FACTOR RSKA"/>
    <property type="match status" value="1"/>
</dbReference>
<organism evidence="3 4">
    <name type="scientific">Devosia limi DSM 17137</name>
    <dbReference type="NCBI Taxonomy" id="1121477"/>
    <lineage>
        <taxon>Bacteria</taxon>
        <taxon>Pseudomonadati</taxon>
        <taxon>Pseudomonadota</taxon>
        <taxon>Alphaproteobacteria</taxon>
        <taxon>Hyphomicrobiales</taxon>
        <taxon>Devosiaceae</taxon>
        <taxon>Devosia</taxon>
    </lineage>
</organism>
<dbReference type="GO" id="GO:0016989">
    <property type="term" value="F:sigma factor antagonist activity"/>
    <property type="evidence" value="ECO:0007669"/>
    <property type="project" value="TreeGrafter"/>
</dbReference>
<sequence length="243" mass="25323">MSDRMTSSDHSDDPSGGQNALVAEYVLGLLDSAEHQRVGRLIEADPALRAERDFWVNRFAALNTQFEEVAVPGHLLARIEARAFGDAAKPAPARLWDSLMLWRSVAAGALAVAVVAVGFSAFQPTPTSSALAVQLVAALEQEGSDVKFVALYDGATGMVRLTALSGEAIPDRDFELWAIQGDNKPVSMGVIPVNARSAIGLSPEIAAGWGEGSILAITLEPKGGAPDGDPTGPVVAKGAVTPI</sequence>